<evidence type="ECO:0000313" key="2">
    <source>
        <dbReference type="Proteomes" id="UP001066276"/>
    </source>
</evidence>
<dbReference type="Proteomes" id="UP001066276">
    <property type="component" value="Chromosome 9"/>
</dbReference>
<accession>A0AAV7MLC3</accession>
<keyword evidence="2" id="KW-1185">Reference proteome</keyword>
<organism evidence="1 2">
    <name type="scientific">Pleurodeles waltl</name>
    <name type="common">Iberian ribbed newt</name>
    <dbReference type="NCBI Taxonomy" id="8319"/>
    <lineage>
        <taxon>Eukaryota</taxon>
        <taxon>Metazoa</taxon>
        <taxon>Chordata</taxon>
        <taxon>Craniata</taxon>
        <taxon>Vertebrata</taxon>
        <taxon>Euteleostomi</taxon>
        <taxon>Amphibia</taxon>
        <taxon>Batrachia</taxon>
        <taxon>Caudata</taxon>
        <taxon>Salamandroidea</taxon>
        <taxon>Salamandridae</taxon>
        <taxon>Pleurodelinae</taxon>
        <taxon>Pleurodeles</taxon>
    </lineage>
</organism>
<comment type="caution">
    <text evidence="1">The sequence shown here is derived from an EMBL/GenBank/DDBJ whole genome shotgun (WGS) entry which is preliminary data.</text>
</comment>
<proteinExistence type="predicted"/>
<dbReference type="AlphaFoldDB" id="A0AAV7MLC3"/>
<evidence type="ECO:0000313" key="1">
    <source>
        <dbReference type="EMBL" id="KAJ1104322.1"/>
    </source>
</evidence>
<protein>
    <submittedName>
        <fullName evidence="1">Uncharacterized protein</fullName>
    </submittedName>
</protein>
<gene>
    <name evidence="1" type="ORF">NDU88_001734</name>
</gene>
<name>A0AAV7MLC3_PLEWA</name>
<reference evidence="1" key="1">
    <citation type="journal article" date="2022" name="bioRxiv">
        <title>Sequencing and chromosome-scale assembly of the giantPleurodeles waltlgenome.</title>
        <authorList>
            <person name="Brown T."/>
            <person name="Elewa A."/>
            <person name="Iarovenko S."/>
            <person name="Subramanian E."/>
            <person name="Araus A.J."/>
            <person name="Petzold A."/>
            <person name="Susuki M."/>
            <person name="Suzuki K.-i.T."/>
            <person name="Hayashi T."/>
            <person name="Toyoda A."/>
            <person name="Oliveira C."/>
            <person name="Osipova E."/>
            <person name="Leigh N.D."/>
            <person name="Simon A."/>
            <person name="Yun M.H."/>
        </authorList>
    </citation>
    <scope>NUCLEOTIDE SEQUENCE</scope>
    <source>
        <strain evidence="1">20211129_DDA</strain>
        <tissue evidence="1">Liver</tissue>
    </source>
</reference>
<dbReference type="EMBL" id="JANPWB010000013">
    <property type="protein sequence ID" value="KAJ1104322.1"/>
    <property type="molecule type" value="Genomic_DNA"/>
</dbReference>
<sequence length="169" mass="19416">MKAVSVEEVRERVRRKQENFKKRYDDKWKVKESCFEAGDWVKVREPGFLVKGAAKFGKALKVIKVFRNSVVTQDGKVWNVSRLAKCAWNDMHQDRGDVLNPLIRIGNGMRFDEDGCDHQDVVEDRFGEVESVQTCDSDVDVAVGDTSVASRVKSNFRARRQPAKFKDYV</sequence>